<dbReference type="InterPro" id="IPR058030">
    <property type="entry name" value="TRIM8/14/16/25/29/45/65_CC"/>
</dbReference>
<dbReference type="PROSITE" id="PS50188">
    <property type="entry name" value="B302_SPRY"/>
    <property type="match status" value="1"/>
</dbReference>
<evidence type="ECO:0000256" key="1">
    <source>
        <dbReference type="ARBA" id="ARBA00022588"/>
    </source>
</evidence>
<evidence type="ECO:0000259" key="9">
    <source>
        <dbReference type="PROSITE" id="PS50188"/>
    </source>
</evidence>
<dbReference type="CDD" id="cd19769">
    <property type="entry name" value="Bbox2_TRIM16-like"/>
    <property type="match status" value="1"/>
</dbReference>
<protein>
    <submittedName>
        <fullName evidence="10">Tripartite motif-containing protein 16</fullName>
    </submittedName>
</protein>
<dbReference type="SUPFAM" id="SSF57845">
    <property type="entry name" value="B-box zinc-binding domain"/>
    <property type="match status" value="1"/>
</dbReference>
<comment type="caution">
    <text evidence="10">The sequence shown here is derived from an EMBL/GenBank/DDBJ whole genome shotgun (WGS) entry which is preliminary data.</text>
</comment>
<evidence type="ECO:0000256" key="3">
    <source>
        <dbReference type="ARBA" id="ARBA00022771"/>
    </source>
</evidence>
<keyword evidence="4" id="KW-0862">Zinc</keyword>
<evidence type="ECO:0000259" key="7">
    <source>
        <dbReference type="PROSITE" id="PS50089"/>
    </source>
</evidence>
<keyword evidence="1" id="KW-0399">Innate immunity</keyword>
<dbReference type="SMART" id="SM00589">
    <property type="entry name" value="PRY"/>
    <property type="match status" value="1"/>
</dbReference>
<dbReference type="Proteomes" id="UP000324091">
    <property type="component" value="Chromosome 19"/>
</dbReference>
<evidence type="ECO:0000256" key="4">
    <source>
        <dbReference type="ARBA" id="ARBA00022833"/>
    </source>
</evidence>
<evidence type="ECO:0000313" key="11">
    <source>
        <dbReference type="Proteomes" id="UP000324091"/>
    </source>
</evidence>
<keyword evidence="2" id="KW-0479">Metal-binding</keyword>
<gene>
    <name evidence="10" type="ORF">D4764_19G0002590</name>
</gene>
<dbReference type="SMART" id="SM00336">
    <property type="entry name" value="BBOX"/>
    <property type="match status" value="1"/>
</dbReference>
<dbReference type="PANTHER" id="PTHR25465">
    <property type="entry name" value="B-BOX DOMAIN CONTAINING"/>
    <property type="match status" value="1"/>
</dbReference>
<evidence type="ECO:0000256" key="2">
    <source>
        <dbReference type="ARBA" id="ARBA00022723"/>
    </source>
</evidence>
<dbReference type="Gene3D" id="4.10.830.40">
    <property type="match status" value="1"/>
</dbReference>
<dbReference type="GO" id="GO:0005737">
    <property type="term" value="C:cytoplasm"/>
    <property type="evidence" value="ECO:0007669"/>
    <property type="project" value="UniProtKB-ARBA"/>
</dbReference>
<dbReference type="GO" id="GO:0045087">
    <property type="term" value="P:innate immune response"/>
    <property type="evidence" value="ECO:0007669"/>
    <property type="project" value="UniProtKB-KW"/>
</dbReference>
<dbReference type="Pfam" id="PF00643">
    <property type="entry name" value="zf-B_box"/>
    <property type="match status" value="1"/>
</dbReference>
<dbReference type="PANTHER" id="PTHR25465:SF5">
    <property type="entry name" value="E3 UBIQUITIN_ISG15 LIGASE TRIM25-RELATED"/>
    <property type="match status" value="1"/>
</dbReference>
<evidence type="ECO:0000313" key="10">
    <source>
        <dbReference type="EMBL" id="TWW68461.1"/>
    </source>
</evidence>
<dbReference type="AlphaFoldDB" id="A0A5C6NPD5"/>
<name>A0A5C6NPD5_9TELE</name>
<dbReference type="InterPro" id="IPR001841">
    <property type="entry name" value="Znf_RING"/>
</dbReference>
<evidence type="ECO:0000256" key="5">
    <source>
        <dbReference type="ARBA" id="ARBA00022859"/>
    </source>
</evidence>
<dbReference type="GO" id="GO:0008270">
    <property type="term" value="F:zinc ion binding"/>
    <property type="evidence" value="ECO:0007669"/>
    <property type="project" value="UniProtKB-KW"/>
</dbReference>
<dbReference type="Gene3D" id="3.30.160.60">
    <property type="entry name" value="Classic Zinc Finger"/>
    <property type="match status" value="1"/>
</dbReference>
<dbReference type="Gene3D" id="2.60.120.920">
    <property type="match status" value="1"/>
</dbReference>
<dbReference type="SMART" id="SM00184">
    <property type="entry name" value="RING"/>
    <property type="match status" value="1"/>
</dbReference>
<dbReference type="SUPFAM" id="SSF57850">
    <property type="entry name" value="RING/U-box"/>
    <property type="match status" value="1"/>
</dbReference>
<dbReference type="Pfam" id="PF00622">
    <property type="entry name" value="SPRY"/>
    <property type="match status" value="1"/>
</dbReference>
<keyword evidence="3 6" id="KW-0863">Zinc-finger</keyword>
<dbReference type="SUPFAM" id="SSF49899">
    <property type="entry name" value="Concanavalin A-like lectins/glucanases"/>
    <property type="match status" value="1"/>
</dbReference>
<dbReference type="InterPro" id="IPR017907">
    <property type="entry name" value="Znf_RING_CS"/>
</dbReference>
<reference evidence="10 11" key="1">
    <citation type="submission" date="2019-04" db="EMBL/GenBank/DDBJ databases">
        <title>Chromosome genome assembly for Takifugu flavidus.</title>
        <authorList>
            <person name="Xiao S."/>
        </authorList>
    </citation>
    <scope>NUCLEOTIDE SEQUENCE [LARGE SCALE GENOMIC DNA]</scope>
    <source>
        <strain evidence="10">HTHZ2018</strain>
        <tissue evidence="10">Muscle</tissue>
    </source>
</reference>
<feature type="domain" description="RING-type" evidence="7">
    <location>
        <begin position="39"/>
        <end position="79"/>
    </location>
</feature>
<dbReference type="Pfam" id="PF15227">
    <property type="entry name" value="zf-C3HC4_4"/>
    <property type="match status" value="1"/>
</dbReference>
<dbReference type="PROSITE" id="PS00518">
    <property type="entry name" value="ZF_RING_1"/>
    <property type="match status" value="1"/>
</dbReference>
<keyword evidence="5" id="KW-0391">Immunity</keyword>
<dbReference type="Pfam" id="PF13765">
    <property type="entry name" value="PRY"/>
    <property type="match status" value="1"/>
</dbReference>
<organism evidence="10 11">
    <name type="scientific">Takifugu flavidus</name>
    <name type="common">sansaifugu</name>
    <dbReference type="NCBI Taxonomy" id="433684"/>
    <lineage>
        <taxon>Eukaryota</taxon>
        <taxon>Metazoa</taxon>
        <taxon>Chordata</taxon>
        <taxon>Craniata</taxon>
        <taxon>Vertebrata</taxon>
        <taxon>Euteleostomi</taxon>
        <taxon>Actinopterygii</taxon>
        <taxon>Neopterygii</taxon>
        <taxon>Teleostei</taxon>
        <taxon>Neoteleostei</taxon>
        <taxon>Acanthomorphata</taxon>
        <taxon>Eupercaria</taxon>
        <taxon>Tetraodontiformes</taxon>
        <taxon>Tetradontoidea</taxon>
        <taxon>Tetraodontidae</taxon>
        <taxon>Takifugu</taxon>
    </lineage>
</organism>
<dbReference type="Pfam" id="PF25600">
    <property type="entry name" value="TRIM_CC"/>
    <property type="match status" value="1"/>
</dbReference>
<dbReference type="PROSITE" id="PS50119">
    <property type="entry name" value="ZF_BBOX"/>
    <property type="match status" value="1"/>
</dbReference>
<dbReference type="InterPro" id="IPR051051">
    <property type="entry name" value="E3_ubiq-ligase_TRIM/RNF"/>
</dbReference>
<dbReference type="InterPro" id="IPR043136">
    <property type="entry name" value="B30.2/SPRY_sf"/>
</dbReference>
<dbReference type="Gene3D" id="3.30.40.10">
    <property type="entry name" value="Zinc/RING finger domain, C3HC4 (zinc finger)"/>
    <property type="match status" value="1"/>
</dbReference>
<sequence length="579" mass="65730">MAPPASWTVFAEVKLSRSPHHRAKMAQKAVELDQESFSCSICLNLLEDPVTIPCGHSYCMGCIKCYWEEQVIHSCPQCRSAFTPRPTLLKNTMLAVVVEQLKQLGCQAPDGSYAGETDVACDVCTGVKLKAIKSCLVCLVSYCGKHLQPHYQSATFQKHKLVEPSKTLQENICSHHNEVMRMFCRTDQQLICYICPVEEHRGHDTVSAAAERTERQKKLMEVQENIQQRLQEREKDFQVLEAEVEAVNLSAEKAVEDIDRFFTNLLGILDQRCSDGRRQVRIMQDNEVSQARGFQEKLQLEITELKKRNDELKELVLTEDHNHFLRIYPSLLGSGEHADSPNTKICPLKCFEDLTDGLSKVQQKLQRILGEDWSNTADTATAITTELSPAPMPQPKSRAEFLVYSCNLTLDPNSAHALIVLSDYNRRATYMSYAQQCDSHFKRFLYCCQVLSRERMAGRCYWEVSRKGRVYVAMSYGSILRGACIKESGFGLNEHSWALLCERGTCTFYHNSVPHAVSGVGSNRIGVYLDHSAGILSFYSVSQTMTLLHRIQMEFTQPLHAGFRFYNNFGDMAEFCTFQ</sequence>
<keyword evidence="11" id="KW-1185">Reference proteome</keyword>
<dbReference type="InterPro" id="IPR001870">
    <property type="entry name" value="B30.2/SPRY"/>
</dbReference>
<feature type="domain" description="B30.2/SPRY" evidence="9">
    <location>
        <begin position="388"/>
        <end position="579"/>
    </location>
</feature>
<dbReference type="EMBL" id="RHFK02000011">
    <property type="protein sequence ID" value="TWW68461.1"/>
    <property type="molecule type" value="Genomic_DNA"/>
</dbReference>
<dbReference type="InterPro" id="IPR013083">
    <property type="entry name" value="Znf_RING/FYVE/PHD"/>
</dbReference>
<accession>A0A5C6NPD5</accession>
<dbReference type="InterPro" id="IPR013320">
    <property type="entry name" value="ConA-like_dom_sf"/>
</dbReference>
<dbReference type="InterPro" id="IPR003877">
    <property type="entry name" value="SPRY_dom"/>
</dbReference>
<evidence type="ECO:0000256" key="6">
    <source>
        <dbReference type="PROSITE-ProRule" id="PRU00024"/>
    </source>
</evidence>
<feature type="domain" description="B box-type" evidence="8">
    <location>
        <begin position="168"/>
        <end position="208"/>
    </location>
</feature>
<dbReference type="CDD" id="cd16040">
    <property type="entry name" value="SPRY_PRY_SNTX"/>
    <property type="match status" value="1"/>
</dbReference>
<proteinExistence type="predicted"/>
<dbReference type="InterPro" id="IPR003879">
    <property type="entry name" value="Butyrophylin_SPRY"/>
</dbReference>
<dbReference type="InterPro" id="IPR000315">
    <property type="entry name" value="Znf_B-box"/>
</dbReference>
<dbReference type="InterPro" id="IPR006574">
    <property type="entry name" value="PRY"/>
</dbReference>
<dbReference type="PRINTS" id="PR01407">
    <property type="entry name" value="BUTYPHLNCDUF"/>
</dbReference>
<dbReference type="PROSITE" id="PS50089">
    <property type="entry name" value="ZF_RING_2"/>
    <property type="match status" value="1"/>
</dbReference>
<evidence type="ECO:0000259" key="8">
    <source>
        <dbReference type="PROSITE" id="PS50119"/>
    </source>
</evidence>